<protein>
    <submittedName>
        <fullName evidence="1">Uncharacterized protein</fullName>
    </submittedName>
</protein>
<evidence type="ECO:0000313" key="2">
    <source>
        <dbReference type="Proteomes" id="UP000250163"/>
    </source>
</evidence>
<dbReference type="AlphaFoldDB" id="A0A330LVC8"/>
<proteinExistence type="predicted"/>
<dbReference type="KEGG" id="mya:MORIYA_3740"/>
<name>A0A330LVC8_9GAMM</name>
<organism evidence="1 2">
    <name type="scientific">Moritella yayanosii</name>
    <dbReference type="NCBI Taxonomy" id="69539"/>
    <lineage>
        <taxon>Bacteria</taxon>
        <taxon>Pseudomonadati</taxon>
        <taxon>Pseudomonadota</taxon>
        <taxon>Gammaproteobacteria</taxon>
        <taxon>Alteromonadales</taxon>
        <taxon>Moritellaceae</taxon>
        <taxon>Moritella</taxon>
    </lineage>
</organism>
<evidence type="ECO:0000313" key="1">
    <source>
        <dbReference type="EMBL" id="SQD80192.1"/>
    </source>
</evidence>
<gene>
    <name evidence="1" type="ORF">MORIYA_3740</name>
</gene>
<accession>A0A330LVC8</accession>
<dbReference type="Proteomes" id="UP000250163">
    <property type="component" value="Chromosome MORIYA"/>
</dbReference>
<keyword evidence="2" id="KW-1185">Reference proteome</keyword>
<reference evidence="2" key="1">
    <citation type="submission" date="2018-05" db="EMBL/GenBank/DDBJ databases">
        <authorList>
            <person name="Cea G.-C."/>
            <person name="William W."/>
        </authorList>
    </citation>
    <scope>NUCLEOTIDE SEQUENCE [LARGE SCALE GENOMIC DNA]</scope>
    <source>
        <strain evidence="2">DB21MT 5</strain>
    </source>
</reference>
<sequence length="49" mass="5643">MKEISLVLRSNSHFYTSGLELSLFLAIFNPSKRLRKRFDGVNILAIAQF</sequence>
<dbReference type="EMBL" id="LS483250">
    <property type="protein sequence ID" value="SQD80192.1"/>
    <property type="molecule type" value="Genomic_DNA"/>
</dbReference>